<evidence type="ECO:0000313" key="5">
    <source>
        <dbReference type="Proteomes" id="UP001291309"/>
    </source>
</evidence>
<protein>
    <recommendedName>
        <fullName evidence="3">DUF8173 domain-containing protein</fullName>
    </recommendedName>
</protein>
<dbReference type="Gene3D" id="3.30.1370.130">
    <property type="match status" value="1"/>
</dbReference>
<feature type="transmembrane region" description="Helical" evidence="1">
    <location>
        <begin position="362"/>
        <end position="385"/>
    </location>
</feature>
<gene>
    <name evidence="4" type="ORF">SYV04_12980</name>
</gene>
<dbReference type="EMBL" id="JAXIVS010000004">
    <property type="protein sequence ID" value="MDY7227318.1"/>
    <property type="molecule type" value="Genomic_DNA"/>
</dbReference>
<proteinExistence type="predicted"/>
<evidence type="ECO:0000256" key="2">
    <source>
        <dbReference type="SAM" id="SignalP"/>
    </source>
</evidence>
<feature type="domain" description="DUF8173" evidence="3">
    <location>
        <begin position="295"/>
        <end position="436"/>
    </location>
</feature>
<feature type="chain" id="PRO_5046826354" description="DUF8173 domain-containing protein" evidence="2">
    <location>
        <begin position="22"/>
        <end position="454"/>
    </location>
</feature>
<evidence type="ECO:0000259" key="3">
    <source>
        <dbReference type="Pfam" id="PF26514"/>
    </source>
</evidence>
<accession>A0ABU5H1J8</accession>
<feature type="transmembrane region" description="Helical" evidence="1">
    <location>
        <begin position="297"/>
        <end position="315"/>
    </location>
</feature>
<name>A0ABU5H1J8_9BACT</name>
<keyword evidence="5" id="KW-1185">Reference proteome</keyword>
<sequence length="454" mass="47170">MKLASRLLLPSLLLGAPVALAQETPLPPAAEAPATAATPAKPLDVSFRGTLRDALKHIAEEGGLNVVATGELDTAVEVHLQDVTAEQALRTLARTYSLRLDQDGSIFTLRPLAAAEKLAALPPPPLPPPPPSISADELDTREIQERVRQEVHKRRAKGDRDAVARGQSLEVKQGESVDNAVVFGGNLLVKGHVEEDAVAFGGNLDIYGVVEGDAHAFGGNVILHEGAAIQGDVSAIGGMVIREDGTWVEGSTESFGGANIGVLVASEVKDGLKKELQNAATVEEHTERSSGGGIPAFLLQFAALFGLGFLGQLFFPARMKELAAEIQRQPVKSGLTGLLGLLAMIPITAVLAITVVGIPVVVALWLVAPVAAALGLAVLASEIGLRVPVLRGRKTQAAVLALGLFVLLAVGAIPVVGAVVMGLATLVAFGAVIRTRFGYTRPRGMPEPIPSAPL</sequence>
<dbReference type="Pfam" id="PF26514">
    <property type="entry name" value="DUF8173"/>
    <property type="match status" value="1"/>
</dbReference>
<organism evidence="4 5">
    <name type="scientific">Hyalangium rubrum</name>
    <dbReference type="NCBI Taxonomy" id="3103134"/>
    <lineage>
        <taxon>Bacteria</taxon>
        <taxon>Pseudomonadati</taxon>
        <taxon>Myxococcota</taxon>
        <taxon>Myxococcia</taxon>
        <taxon>Myxococcales</taxon>
        <taxon>Cystobacterineae</taxon>
        <taxon>Archangiaceae</taxon>
        <taxon>Hyalangium</taxon>
    </lineage>
</organism>
<keyword evidence="2" id="KW-0732">Signal</keyword>
<feature type="transmembrane region" description="Helical" evidence="1">
    <location>
        <begin position="397"/>
        <end position="413"/>
    </location>
</feature>
<keyword evidence="1" id="KW-0472">Membrane</keyword>
<dbReference type="RefSeq" id="WP_321546045.1">
    <property type="nucleotide sequence ID" value="NZ_JAXIVS010000004.1"/>
</dbReference>
<keyword evidence="1" id="KW-1133">Transmembrane helix</keyword>
<feature type="signal peptide" evidence="2">
    <location>
        <begin position="1"/>
        <end position="21"/>
    </location>
</feature>
<reference evidence="4 5" key="1">
    <citation type="submission" date="2023-12" db="EMBL/GenBank/DDBJ databases">
        <title>the genome sequence of Hyalangium sp. s54d21.</title>
        <authorList>
            <person name="Zhang X."/>
        </authorList>
    </citation>
    <scope>NUCLEOTIDE SEQUENCE [LARGE SCALE GENOMIC DNA]</scope>
    <source>
        <strain evidence="5">s54d21</strain>
    </source>
</reference>
<dbReference type="Proteomes" id="UP001291309">
    <property type="component" value="Unassembled WGS sequence"/>
</dbReference>
<dbReference type="InterPro" id="IPR058486">
    <property type="entry name" value="DUF8173"/>
</dbReference>
<evidence type="ECO:0000256" key="1">
    <source>
        <dbReference type="SAM" id="Phobius"/>
    </source>
</evidence>
<keyword evidence="1" id="KW-0812">Transmembrane</keyword>
<evidence type="ECO:0000313" key="4">
    <source>
        <dbReference type="EMBL" id="MDY7227318.1"/>
    </source>
</evidence>
<feature type="transmembrane region" description="Helical" evidence="1">
    <location>
        <begin position="335"/>
        <end position="356"/>
    </location>
</feature>
<comment type="caution">
    <text evidence="4">The sequence shown here is derived from an EMBL/GenBank/DDBJ whole genome shotgun (WGS) entry which is preliminary data.</text>
</comment>